<organism evidence="10 11">
    <name type="scientific">Magnaporthiopsis poae (strain ATCC 64411 / 73-15)</name>
    <name type="common">Kentucky bluegrass fungus</name>
    <name type="synonym">Magnaporthe poae</name>
    <dbReference type="NCBI Taxonomy" id="644358"/>
    <lineage>
        <taxon>Eukaryota</taxon>
        <taxon>Fungi</taxon>
        <taxon>Dikarya</taxon>
        <taxon>Ascomycota</taxon>
        <taxon>Pezizomycotina</taxon>
        <taxon>Sordariomycetes</taxon>
        <taxon>Sordariomycetidae</taxon>
        <taxon>Magnaporthales</taxon>
        <taxon>Magnaporthaceae</taxon>
        <taxon>Magnaporthiopsis</taxon>
    </lineage>
</organism>
<evidence type="ECO:0000313" key="11">
    <source>
        <dbReference type="Proteomes" id="UP000011715"/>
    </source>
</evidence>
<dbReference type="OrthoDB" id="2505440at2759"/>
<dbReference type="GO" id="GO:0003677">
    <property type="term" value="F:DNA binding"/>
    <property type="evidence" value="ECO:0007669"/>
    <property type="project" value="UniProtKB-KW"/>
</dbReference>
<dbReference type="EMBL" id="ADBL01001792">
    <property type="status" value="NOT_ANNOTATED_CDS"/>
    <property type="molecule type" value="Genomic_DNA"/>
</dbReference>
<accession>A0A0C4E4M6</accession>
<dbReference type="STRING" id="644358.A0A0C4E4M6"/>
<keyword evidence="11" id="KW-1185">Reference proteome</keyword>
<evidence type="ECO:0000259" key="8">
    <source>
        <dbReference type="Pfam" id="PF02229"/>
    </source>
</evidence>
<name>A0A0C4E4M6_MAGP6</name>
<evidence type="ECO:0000256" key="1">
    <source>
        <dbReference type="ARBA" id="ARBA00004123"/>
    </source>
</evidence>
<gene>
    <name evidence="9" type="ORF">MAPG_07423</name>
</gene>
<sequence>MPRFGKKRARVEEDASDDGDAGPASAPAKKVKSKETKPKEAKSKEPAALGSGVDGEGNPYWEISAKRRVGIAKFNKMVLVNIREYYDQGGELKPGKKGISLTLDQYQALLKNAPAINAELRKMGEDVQDVEASTVDPPTEAPRPPSRDKRAKKANIEATSDEESS</sequence>
<dbReference type="PANTHER" id="PTHR13215">
    <property type="entry name" value="RNA POLYMERASE II TRANSCRIPTIONAL COACTIVATOR"/>
    <property type="match status" value="1"/>
</dbReference>
<dbReference type="InterPro" id="IPR009044">
    <property type="entry name" value="ssDNA-bd_transcriptional_reg"/>
</dbReference>
<feature type="domain" description="Transcriptional coactivator p15 (PC4) C-terminal" evidence="8">
    <location>
        <begin position="61"/>
        <end position="112"/>
    </location>
</feature>
<reference evidence="11" key="2">
    <citation type="submission" date="2010-05" db="EMBL/GenBank/DDBJ databases">
        <title>The genome sequence of Magnaporthe poae strain ATCC 64411.</title>
        <authorList>
            <person name="Ma L.-J."/>
            <person name="Dead R."/>
            <person name="Young S."/>
            <person name="Zeng Q."/>
            <person name="Koehrsen M."/>
            <person name="Alvarado L."/>
            <person name="Berlin A."/>
            <person name="Chapman S.B."/>
            <person name="Chen Z."/>
            <person name="Freedman E."/>
            <person name="Gellesch M."/>
            <person name="Goldberg J."/>
            <person name="Griggs A."/>
            <person name="Gujja S."/>
            <person name="Heilman E.R."/>
            <person name="Heiman D."/>
            <person name="Hepburn T."/>
            <person name="Howarth C."/>
            <person name="Jen D."/>
            <person name="Larson L."/>
            <person name="Mehta T."/>
            <person name="Neiman D."/>
            <person name="Pearson M."/>
            <person name="Roberts A."/>
            <person name="Saif S."/>
            <person name="Shea T."/>
            <person name="Shenoy N."/>
            <person name="Sisk P."/>
            <person name="Stolte C."/>
            <person name="Sykes S."/>
            <person name="Walk T."/>
            <person name="White J."/>
            <person name="Yandava C."/>
            <person name="Haas B."/>
            <person name="Nusbaum C."/>
            <person name="Birren B."/>
        </authorList>
    </citation>
    <scope>NUCLEOTIDE SEQUENCE [LARGE SCALE GENOMIC DNA]</scope>
    <source>
        <strain evidence="11">ATCC 64411 / 73-15</strain>
    </source>
</reference>
<evidence type="ECO:0000256" key="5">
    <source>
        <dbReference type="ARBA" id="ARBA00023163"/>
    </source>
</evidence>
<evidence type="ECO:0000256" key="6">
    <source>
        <dbReference type="ARBA" id="ARBA00023242"/>
    </source>
</evidence>
<dbReference type="Gene3D" id="2.30.31.10">
    <property type="entry name" value="Transcriptional Coactivator Pc4, Chain A"/>
    <property type="match status" value="1"/>
</dbReference>
<dbReference type="Pfam" id="PF02229">
    <property type="entry name" value="PC4"/>
    <property type="match status" value="1"/>
</dbReference>
<dbReference type="EMBL" id="GL876971">
    <property type="protein sequence ID" value="KLU88437.1"/>
    <property type="molecule type" value="Genomic_DNA"/>
</dbReference>
<reference evidence="10" key="5">
    <citation type="submission" date="2015-06" db="UniProtKB">
        <authorList>
            <consortium name="EnsemblFungi"/>
        </authorList>
    </citation>
    <scope>IDENTIFICATION</scope>
    <source>
        <strain evidence="10">ATCC 64411</strain>
    </source>
</reference>
<dbReference type="VEuPathDB" id="FungiDB:MAPG_07423"/>
<evidence type="ECO:0000256" key="2">
    <source>
        <dbReference type="ARBA" id="ARBA00009001"/>
    </source>
</evidence>
<reference evidence="9" key="3">
    <citation type="submission" date="2011-03" db="EMBL/GenBank/DDBJ databases">
        <title>Annotation of Magnaporthe poae ATCC 64411.</title>
        <authorList>
            <person name="Ma L.-J."/>
            <person name="Dead R."/>
            <person name="Young S.K."/>
            <person name="Zeng Q."/>
            <person name="Gargeya S."/>
            <person name="Fitzgerald M."/>
            <person name="Haas B."/>
            <person name="Abouelleil A."/>
            <person name="Alvarado L."/>
            <person name="Arachchi H.M."/>
            <person name="Berlin A."/>
            <person name="Brown A."/>
            <person name="Chapman S.B."/>
            <person name="Chen Z."/>
            <person name="Dunbar C."/>
            <person name="Freedman E."/>
            <person name="Gearin G."/>
            <person name="Gellesch M."/>
            <person name="Goldberg J."/>
            <person name="Griggs A."/>
            <person name="Gujja S."/>
            <person name="Heiman D."/>
            <person name="Howarth C."/>
            <person name="Larson L."/>
            <person name="Lui A."/>
            <person name="MacDonald P.J.P."/>
            <person name="Mehta T."/>
            <person name="Montmayeur A."/>
            <person name="Murphy C."/>
            <person name="Neiman D."/>
            <person name="Pearson M."/>
            <person name="Priest M."/>
            <person name="Roberts A."/>
            <person name="Saif S."/>
            <person name="Shea T."/>
            <person name="Shenoy N."/>
            <person name="Sisk P."/>
            <person name="Stolte C."/>
            <person name="Sykes S."/>
            <person name="Yandava C."/>
            <person name="Wortman J."/>
            <person name="Nusbaum C."/>
            <person name="Birren B."/>
        </authorList>
    </citation>
    <scope>NUCLEOTIDE SEQUENCE</scope>
    <source>
        <strain evidence="9">ATCC 64411</strain>
    </source>
</reference>
<dbReference type="GO" id="GO:0005634">
    <property type="term" value="C:nucleus"/>
    <property type="evidence" value="ECO:0007669"/>
    <property type="project" value="UniProtKB-SubCell"/>
</dbReference>
<evidence type="ECO:0000256" key="7">
    <source>
        <dbReference type="SAM" id="MobiDB-lite"/>
    </source>
</evidence>
<dbReference type="GO" id="GO:0060261">
    <property type="term" value="P:positive regulation of transcription initiation by RNA polymerase II"/>
    <property type="evidence" value="ECO:0007669"/>
    <property type="project" value="InterPro"/>
</dbReference>
<evidence type="ECO:0000256" key="4">
    <source>
        <dbReference type="ARBA" id="ARBA00023125"/>
    </source>
</evidence>
<proteinExistence type="inferred from homology"/>
<keyword evidence="4" id="KW-0238">DNA-binding</keyword>
<dbReference type="InterPro" id="IPR003173">
    <property type="entry name" value="PC4_C"/>
</dbReference>
<reference evidence="10" key="4">
    <citation type="journal article" date="2015" name="G3 (Bethesda)">
        <title>Genome sequences of three phytopathogenic species of the Magnaporthaceae family of fungi.</title>
        <authorList>
            <person name="Okagaki L.H."/>
            <person name="Nunes C.C."/>
            <person name="Sailsbery J."/>
            <person name="Clay B."/>
            <person name="Brown D."/>
            <person name="John T."/>
            <person name="Oh Y."/>
            <person name="Young N."/>
            <person name="Fitzgerald M."/>
            <person name="Haas B.J."/>
            <person name="Zeng Q."/>
            <person name="Young S."/>
            <person name="Adiconis X."/>
            <person name="Fan L."/>
            <person name="Levin J.Z."/>
            <person name="Mitchell T.K."/>
            <person name="Okubara P.A."/>
            <person name="Farman M.L."/>
            <person name="Kohn L.M."/>
            <person name="Birren B."/>
            <person name="Ma L.-J."/>
            <person name="Dean R.A."/>
        </authorList>
    </citation>
    <scope>NUCLEOTIDE SEQUENCE</scope>
    <source>
        <strain evidence="10">ATCC 64411 / 73-15</strain>
    </source>
</reference>
<keyword evidence="3" id="KW-0805">Transcription regulation</keyword>
<evidence type="ECO:0000313" key="9">
    <source>
        <dbReference type="EMBL" id="KLU88437.1"/>
    </source>
</evidence>
<dbReference type="InterPro" id="IPR045125">
    <property type="entry name" value="Sub1/Tcp4-like"/>
</dbReference>
<feature type="region of interest" description="Disordered" evidence="7">
    <location>
        <begin position="1"/>
        <end position="59"/>
    </location>
</feature>
<evidence type="ECO:0000256" key="3">
    <source>
        <dbReference type="ARBA" id="ARBA00023015"/>
    </source>
</evidence>
<feature type="compositionally biased region" description="Basic and acidic residues" evidence="7">
    <location>
        <begin position="33"/>
        <end position="45"/>
    </location>
</feature>
<dbReference type="OMA" id="NPFWELS"/>
<protein>
    <recommendedName>
        <fullName evidence="8">Transcriptional coactivator p15 (PC4) C-terminal domain-containing protein</fullName>
    </recommendedName>
</protein>
<reference evidence="9" key="1">
    <citation type="submission" date="2010-05" db="EMBL/GenBank/DDBJ databases">
        <title>The Genome Sequence of Magnaporthe poae strain ATCC 64411.</title>
        <authorList>
            <consortium name="The Broad Institute Genome Sequencing Platform"/>
            <consortium name="Broad Institute Genome Sequencing Center for Infectious Disease"/>
            <person name="Ma L.-J."/>
            <person name="Dead R."/>
            <person name="Young S."/>
            <person name="Zeng Q."/>
            <person name="Koehrsen M."/>
            <person name="Alvarado L."/>
            <person name="Berlin A."/>
            <person name="Chapman S.B."/>
            <person name="Chen Z."/>
            <person name="Freedman E."/>
            <person name="Gellesch M."/>
            <person name="Goldberg J."/>
            <person name="Griggs A."/>
            <person name="Gujja S."/>
            <person name="Heilman E.R."/>
            <person name="Heiman D."/>
            <person name="Hepburn T."/>
            <person name="Howarth C."/>
            <person name="Jen D."/>
            <person name="Larson L."/>
            <person name="Mehta T."/>
            <person name="Neiman D."/>
            <person name="Pearson M."/>
            <person name="Roberts A."/>
            <person name="Saif S."/>
            <person name="Shea T."/>
            <person name="Shenoy N."/>
            <person name="Sisk P."/>
            <person name="Stolte C."/>
            <person name="Sykes S."/>
            <person name="Walk T."/>
            <person name="White J."/>
            <person name="Yandava C."/>
            <person name="Haas B."/>
            <person name="Nusbaum C."/>
            <person name="Birren B."/>
        </authorList>
    </citation>
    <scope>NUCLEOTIDE SEQUENCE</scope>
    <source>
        <strain evidence="9">ATCC 64411</strain>
    </source>
</reference>
<dbReference type="EnsemblFungi" id="MAPG_07423T0">
    <property type="protein sequence ID" value="MAPG_07423T0"/>
    <property type="gene ID" value="MAPG_07423"/>
</dbReference>
<dbReference type="AlphaFoldDB" id="A0A0C4E4M6"/>
<dbReference type="Proteomes" id="UP000011715">
    <property type="component" value="Unassembled WGS sequence"/>
</dbReference>
<keyword evidence="5" id="KW-0804">Transcription</keyword>
<comment type="similarity">
    <text evidence="2">Belongs to the transcriptional coactivator PC4 family.</text>
</comment>
<comment type="subcellular location">
    <subcellularLocation>
        <location evidence="1">Nucleus</location>
    </subcellularLocation>
</comment>
<dbReference type="eggNOG" id="KOG2712">
    <property type="taxonomic scope" value="Eukaryota"/>
</dbReference>
<dbReference type="SUPFAM" id="SSF54447">
    <property type="entry name" value="ssDNA-binding transcriptional regulator domain"/>
    <property type="match status" value="1"/>
</dbReference>
<feature type="region of interest" description="Disordered" evidence="7">
    <location>
        <begin position="124"/>
        <end position="165"/>
    </location>
</feature>
<evidence type="ECO:0000313" key="10">
    <source>
        <dbReference type="EnsemblFungi" id="MAPG_07423T0"/>
    </source>
</evidence>
<dbReference type="GO" id="GO:0003713">
    <property type="term" value="F:transcription coactivator activity"/>
    <property type="evidence" value="ECO:0007669"/>
    <property type="project" value="InterPro"/>
</dbReference>
<keyword evidence="6" id="KW-0539">Nucleus</keyword>